<dbReference type="GO" id="GO:0005634">
    <property type="term" value="C:nucleus"/>
    <property type="evidence" value="ECO:0007669"/>
    <property type="project" value="UniProtKB-SubCell"/>
</dbReference>
<keyword evidence="8" id="KW-1185">Reference proteome</keyword>
<keyword evidence="4" id="KW-0804">Transcription</keyword>
<dbReference type="PROSITE" id="PS50863">
    <property type="entry name" value="B3"/>
    <property type="match status" value="1"/>
</dbReference>
<evidence type="ECO:0000256" key="3">
    <source>
        <dbReference type="ARBA" id="ARBA00023125"/>
    </source>
</evidence>
<dbReference type="InterPro" id="IPR003340">
    <property type="entry name" value="B3_DNA-bd"/>
</dbReference>
<dbReference type="InterPro" id="IPR015300">
    <property type="entry name" value="DNA-bd_pseudobarrel_sf"/>
</dbReference>
<reference evidence="8" key="2">
    <citation type="journal article" date="2017" name="J. Anim. Genet.">
        <title>Multiple reference genome sequences of hot pepper reveal the massive evolution of plant disease resistance genes by retroduplication.</title>
        <authorList>
            <person name="Kim S."/>
            <person name="Park J."/>
            <person name="Yeom S.-I."/>
            <person name="Kim Y.-M."/>
            <person name="Seo E."/>
            <person name="Kim K.-T."/>
            <person name="Kim M.-S."/>
            <person name="Lee J.M."/>
            <person name="Cheong K."/>
            <person name="Shin H.-S."/>
            <person name="Kim S.-B."/>
            <person name="Han K."/>
            <person name="Lee J."/>
            <person name="Park M."/>
            <person name="Lee H.-A."/>
            <person name="Lee H.-Y."/>
            <person name="Lee Y."/>
            <person name="Oh S."/>
            <person name="Lee J.H."/>
            <person name="Choi E."/>
            <person name="Choi E."/>
            <person name="Lee S.E."/>
            <person name="Jeon J."/>
            <person name="Kim H."/>
            <person name="Choi G."/>
            <person name="Song H."/>
            <person name="Lee J."/>
            <person name="Lee S.-C."/>
            <person name="Kwon J.-K."/>
            <person name="Lee H.-Y."/>
            <person name="Koo N."/>
            <person name="Hong Y."/>
            <person name="Kim R.W."/>
            <person name="Kang W.-H."/>
            <person name="Huh J.H."/>
            <person name="Kang B.-C."/>
            <person name="Yang T.-J."/>
            <person name="Lee Y.-H."/>
            <person name="Bennetzen J.L."/>
            <person name="Choi D."/>
        </authorList>
    </citation>
    <scope>NUCLEOTIDE SEQUENCE [LARGE SCALE GENOMIC DNA]</scope>
    <source>
        <strain evidence="8">cv. PBC81</strain>
    </source>
</reference>
<sequence>MNKELPSAGAPVVLTYGRKEWHMFYGGVKFKHKLIEWKKFADDNNLKEGDGLLLELTECSTSKIYFRVQILNGDFPAELIPKYGKGATNEELILID</sequence>
<protein>
    <recommendedName>
        <fullName evidence="6">TF-B3 domain-containing protein</fullName>
    </recommendedName>
</protein>
<evidence type="ECO:0000256" key="4">
    <source>
        <dbReference type="ARBA" id="ARBA00023163"/>
    </source>
</evidence>
<organism evidence="7 8">
    <name type="scientific">Capsicum baccatum</name>
    <name type="common">Peruvian pepper</name>
    <dbReference type="NCBI Taxonomy" id="33114"/>
    <lineage>
        <taxon>Eukaryota</taxon>
        <taxon>Viridiplantae</taxon>
        <taxon>Streptophyta</taxon>
        <taxon>Embryophyta</taxon>
        <taxon>Tracheophyta</taxon>
        <taxon>Spermatophyta</taxon>
        <taxon>Magnoliopsida</taxon>
        <taxon>eudicotyledons</taxon>
        <taxon>Gunneridae</taxon>
        <taxon>Pentapetalae</taxon>
        <taxon>asterids</taxon>
        <taxon>lamiids</taxon>
        <taxon>Solanales</taxon>
        <taxon>Solanaceae</taxon>
        <taxon>Solanoideae</taxon>
        <taxon>Capsiceae</taxon>
        <taxon>Capsicum</taxon>
    </lineage>
</organism>
<name>A0A2G2XRC1_CAPBA</name>
<dbReference type="SUPFAM" id="SSF101936">
    <property type="entry name" value="DNA-binding pseudobarrel domain"/>
    <property type="match status" value="1"/>
</dbReference>
<keyword evidence="5" id="KW-0539">Nucleus</keyword>
<dbReference type="AlphaFoldDB" id="A0A2G2XRC1"/>
<evidence type="ECO:0000313" key="7">
    <source>
        <dbReference type="EMBL" id="PHT60046.1"/>
    </source>
</evidence>
<evidence type="ECO:0000259" key="6">
    <source>
        <dbReference type="PROSITE" id="PS50863"/>
    </source>
</evidence>
<gene>
    <name evidence="7" type="ORF">CQW23_02409</name>
</gene>
<reference evidence="7 8" key="1">
    <citation type="journal article" date="2017" name="Genome Biol.">
        <title>New reference genome sequences of hot pepper reveal the massive evolution of plant disease-resistance genes by retroduplication.</title>
        <authorList>
            <person name="Kim S."/>
            <person name="Park J."/>
            <person name="Yeom S.I."/>
            <person name="Kim Y.M."/>
            <person name="Seo E."/>
            <person name="Kim K.T."/>
            <person name="Kim M.S."/>
            <person name="Lee J.M."/>
            <person name="Cheong K."/>
            <person name="Shin H.S."/>
            <person name="Kim S.B."/>
            <person name="Han K."/>
            <person name="Lee J."/>
            <person name="Park M."/>
            <person name="Lee H.A."/>
            <person name="Lee H.Y."/>
            <person name="Lee Y."/>
            <person name="Oh S."/>
            <person name="Lee J.H."/>
            <person name="Choi E."/>
            <person name="Choi E."/>
            <person name="Lee S.E."/>
            <person name="Jeon J."/>
            <person name="Kim H."/>
            <person name="Choi G."/>
            <person name="Song H."/>
            <person name="Lee J."/>
            <person name="Lee S.C."/>
            <person name="Kwon J.K."/>
            <person name="Lee H.Y."/>
            <person name="Koo N."/>
            <person name="Hong Y."/>
            <person name="Kim R.W."/>
            <person name="Kang W.H."/>
            <person name="Huh J.H."/>
            <person name="Kang B.C."/>
            <person name="Yang T.J."/>
            <person name="Lee Y.H."/>
            <person name="Bennetzen J.L."/>
            <person name="Choi D."/>
        </authorList>
    </citation>
    <scope>NUCLEOTIDE SEQUENCE [LARGE SCALE GENOMIC DNA]</scope>
    <source>
        <strain evidence="8">cv. PBC81</strain>
    </source>
</reference>
<dbReference type="EMBL" id="MLFT02000001">
    <property type="protein sequence ID" value="PHT60046.1"/>
    <property type="molecule type" value="Genomic_DNA"/>
</dbReference>
<proteinExistence type="predicted"/>
<evidence type="ECO:0000256" key="2">
    <source>
        <dbReference type="ARBA" id="ARBA00023015"/>
    </source>
</evidence>
<dbReference type="Proteomes" id="UP000224567">
    <property type="component" value="Unassembled WGS sequence"/>
</dbReference>
<accession>A0A2G2XRC1</accession>
<feature type="domain" description="TF-B3" evidence="6">
    <location>
        <begin position="1"/>
        <end position="74"/>
    </location>
</feature>
<dbReference type="Gene3D" id="2.40.330.10">
    <property type="entry name" value="DNA-binding pseudobarrel domain"/>
    <property type="match status" value="1"/>
</dbReference>
<keyword evidence="2" id="KW-0805">Transcription regulation</keyword>
<keyword evidence="3" id="KW-0238">DNA-binding</keyword>
<dbReference type="OrthoDB" id="638806at2759"/>
<evidence type="ECO:0000256" key="5">
    <source>
        <dbReference type="ARBA" id="ARBA00023242"/>
    </source>
</evidence>
<dbReference type="GO" id="GO:0003677">
    <property type="term" value="F:DNA binding"/>
    <property type="evidence" value="ECO:0007669"/>
    <property type="project" value="UniProtKB-KW"/>
</dbReference>
<comment type="caution">
    <text evidence="7">The sequence shown here is derived from an EMBL/GenBank/DDBJ whole genome shotgun (WGS) entry which is preliminary data.</text>
</comment>
<evidence type="ECO:0000313" key="8">
    <source>
        <dbReference type="Proteomes" id="UP000224567"/>
    </source>
</evidence>
<evidence type="ECO:0000256" key="1">
    <source>
        <dbReference type="ARBA" id="ARBA00004123"/>
    </source>
</evidence>
<comment type="subcellular location">
    <subcellularLocation>
        <location evidence="1">Nucleus</location>
    </subcellularLocation>
</comment>